<comment type="caution">
    <text evidence="2">The sequence shown here is derived from an EMBL/GenBank/DDBJ whole genome shotgun (WGS) entry which is preliminary data.</text>
</comment>
<dbReference type="RefSeq" id="WP_320228075.1">
    <property type="nucleotide sequence ID" value="NZ_JAVIIU010000001.1"/>
</dbReference>
<organism evidence="2 3">
    <name type="scientific">Mesorhizobium humile</name>
    <dbReference type="NCBI Taxonomy" id="3072313"/>
    <lineage>
        <taxon>Bacteria</taxon>
        <taxon>Pseudomonadati</taxon>
        <taxon>Pseudomonadota</taxon>
        <taxon>Alphaproteobacteria</taxon>
        <taxon>Hyphomicrobiales</taxon>
        <taxon>Phyllobacteriaceae</taxon>
        <taxon>Mesorhizobium</taxon>
    </lineage>
</organism>
<evidence type="ECO:0000259" key="1">
    <source>
        <dbReference type="Pfam" id="PF13460"/>
    </source>
</evidence>
<dbReference type="Pfam" id="PF13460">
    <property type="entry name" value="NAD_binding_10"/>
    <property type="match status" value="1"/>
</dbReference>
<sequence>MTLFKVIARSSYEDIKATGELIAGSDLDWTLVRIPFLKDGPADGGLAVGSYGMKLSRGHLAKFLFDQVPSRAFVRAAPGIADHL</sequence>
<accession>A0ABU4YJG2</accession>
<protein>
    <submittedName>
        <fullName evidence="2">NAD(P)H-binding protein</fullName>
    </submittedName>
</protein>
<feature type="domain" description="NAD(P)-binding" evidence="1">
    <location>
        <begin position="9"/>
        <end position="68"/>
    </location>
</feature>
<dbReference type="EMBL" id="JAVIIV010000011">
    <property type="protein sequence ID" value="MDX8487097.1"/>
    <property type="molecule type" value="Genomic_DNA"/>
</dbReference>
<gene>
    <name evidence="2" type="ORF">RFM52_17980</name>
</gene>
<proteinExistence type="predicted"/>
<reference evidence="2 3" key="1">
    <citation type="submission" date="2023-08" db="EMBL/GenBank/DDBJ databases">
        <title>Implementing the SeqCode for naming new Mesorhizobium species isolated from Vachellia karroo root nodules.</title>
        <authorList>
            <person name="Van Lill M."/>
        </authorList>
    </citation>
    <scope>NUCLEOTIDE SEQUENCE [LARGE SCALE GENOMIC DNA]</scope>
    <source>
        <strain evidence="2 3">VK2B</strain>
    </source>
</reference>
<evidence type="ECO:0000313" key="2">
    <source>
        <dbReference type="EMBL" id="MDX8487097.1"/>
    </source>
</evidence>
<name>A0ABU4YJG2_9HYPH</name>
<evidence type="ECO:0000313" key="3">
    <source>
        <dbReference type="Proteomes" id="UP001280156"/>
    </source>
</evidence>
<dbReference type="Proteomes" id="UP001280156">
    <property type="component" value="Unassembled WGS sequence"/>
</dbReference>
<dbReference type="Gene3D" id="3.40.50.720">
    <property type="entry name" value="NAD(P)-binding Rossmann-like Domain"/>
    <property type="match status" value="1"/>
</dbReference>
<dbReference type="InterPro" id="IPR016040">
    <property type="entry name" value="NAD(P)-bd_dom"/>
</dbReference>
<keyword evidence="3" id="KW-1185">Reference proteome</keyword>